<sequence length="118" mass="13464">MSCKGEVVLRAEEVLFLLPSNLFNEVFLDCIGPYPQRYRGGSYHDRKPRMWHALNHYGSIKKPSSDDASTGRVKPRGTGVFLPARPVSSSEEKRPKKKPCPIISSRSRQVFLPKEWAY</sequence>
<dbReference type="Proteomes" id="UP000028999">
    <property type="component" value="Unassembled WGS sequence"/>
</dbReference>
<dbReference type="EMBL" id="HG994367">
    <property type="protein sequence ID" value="CAF1709658.1"/>
    <property type="molecule type" value="Genomic_DNA"/>
</dbReference>
<name>A0A078I132_BRANA</name>
<evidence type="ECO:0000256" key="1">
    <source>
        <dbReference type="SAM" id="MobiDB-lite"/>
    </source>
</evidence>
<accession>A0A078I132</accession>
<dbReference type="AlphaFoldDB" id="A0A078I132"/>
<reference evidence="3 4" key="1">
    <citation type="journal article" date="2014" name="Science">
        <title>Plant genetics. Early allopolyploid evolution in the post-Neolithic Brassica napus oilseed genome.</title>
        <authorList>
            <person name="Chalhoub B."/>
            <person name="Denoeud F."/>
            <person name="Liu S."/>
            <person name="Parkin I.A."/>
            <person name="Tang H."/>
            <person name="Wang X."/>
            <person name="Chiquet J."/>
            <person name="Belcram H."/>
            <person name="Tong C."/>
            <person name="Samans B."/>
            <person name="Correa M."/>
            <person name="Da Silva C."/>
            <person name="Just J."/>
            <person name="Falentin C."/>
            <person name="Koh C.S."/>
            <person name="Le Clainche I."/>
            <person name="Bernard M."/>
            <person name="Bento P."/>
            <person name="Noel B."/>
            <person name="Labadie K."/>
            <person name="Alberti A."/>
            <person name="Charles M."/>
            <person name="Arnaud D."/>
            <person name="Guo H."/>
            <person name="Daviaud C."/>
            <person name="Alamery S."/>
            <person name="Jabbari K."/>
            <person name="Zhao M."/>
            <person name="Edger P.P."/>
            <person name="Chelaifa H."/>
            <person name="Tack D."/>
            <person name="Lassalle G."/>
            <person name="Mestiri I."/>
            <person name="Schnel N."/>
            <person name="Le Paslier M.C."/>
            <person name="Fan G."/>
            <person name="Renault V."/>
            <person name="Bayer P.E."/>
            <person name="Golicz A.A."/>
            <person name="Manoli S."/>
            <person name="Lee T.H."/>
            <person name="Thi V.H."/>
            <person name="Chalabi S."/>
            <person name="Hu Q."/>
            <person name="Fan C."/>
            <person name="Tollenaere R."/>
            <person name="Lu Y."/>
            <person name="Battail C."/>
            <person name="Shen J."/>
            <person name="Sidebottom C.H."/>
            <person name="Wang X."/>
            <person name="Canaguier A."/>
            <person name="Chauveau A."/>
            <person name="Berard A."/>
            <person name="Deniot G."/>
            <person name="Guan M."/>
            <person name="Liu Z."/>
            <person name="Sun F."/>
            <person name="Lim Y.P."/>
            <person name="Lyons E."/>
            <person name="Town C.D."/>
            <person name="Bancroft I."/>
            <person name="Wang X."/>
            <person name="Meng J."/>
            <person name="Ma J."/>
            <person name="Pires J.C."/>
            <person name="King G.J."/>
            <person name="Brunel D."/>
            <person name="Delourme R."/>
            <person name="Renard M."/>
            <person name="Aury J.M."/>
            <person name="Adams K.L."/>
            <person name="Batley J."/>
            <person name="Snowdon R.J."/>
            <person name="Tost J."/>
            <person name="Edwards D."/>
            <person name="Zhou Y."/>
            <person name="Hua W."/>
            <person name="Sharpe A.G."/>
            <person name="Paterson A.H."/>
            <person name="Guan C."/>
            <person name="Wincker P."/>
        </authorList>
    </citation>
    <scope>NUCLEOTIDE SEQUENCE [LARGE SCALE GENOMIC DNA]</scope>
    <source>
        <strain evidence="4">cv. Darmor-bzh</strain>
    </source>
</reference>
<dbReference type="Proteomes" id="UP001295469">
    <property type="component" value="Chromosome C03"/>
</dbReference>
<organism evidence="3 4">
    <name type="scientific">Brassica napus</name>
    <name type="common">Rape</name>
    <dbReference type="NCBI Taxonomy" id="3708"/>
    <lineage>
        <taxon>Eukaryota</taxon>
        <taxon>Viridiplantae</taxon>
        <taxon>Streptophyta</taxon>
        <taxon>Embryophyta</taxon>
        <taxon>Tracheophyta</taxon>
        <taxon>Spermatophyta</taxon>
        <taxon>Magnoliopsida</taxon>
        <taxon>eudicotyledons</taxon>
        <taxon>Gunneridae</taxon>
        <taxon>Pentapetalae</taxon>
        <taxon>rosids</taxon>
        <taxon>malvids</taxon>
        <taxon>Brassicales</taxon>
        <taxon>Brassicaceae</taxon>
        <taxon>Brassiceae</taxon>
        <taxon>Brassica</taxon>
    </lineage>
</organism>
<gene>
    <name evidence="3" type="primary">BnaC03g58860D</name>
    <name evidence="2" type="ORF">DARMORV10_C03P75480.1</name>
    <name evidence="3" type="ORF">GSBRNA2T00076361001</name>
</gene>
<evidence type="ECO:0000313" key="2">
    <source>
        <dbReference type="EMBL" id="CAF1709658.1"/>
    </source>
</evidence>
<evidence type="ECO:0000313" key="3">
    <source>
        <dbReference type="EMBL" id="CDY43314.1"/>
    </source>
</evidence>
<dbReference type="PaxDb" id="3708-A0A078I132"/>
<feature type="region of interest" description="Disordered" evidence="1">
    <location>
        <begin position="60"/>
        <end position="101"/>
    </location>
</feature>
<evidence type="ECO:0000313" key="4">
    <source>
        <dbReference type="Proteomes" id="UP000028999"/>
    </source>
</evidence>
<reference evidence="3" key="2">
    <citation type="submission" date="2014-06" db="EMBL/GenBank/DDBJ databases">
        <authorList>
            <person name="Genoscope - CEA"/>
        </authorList>
    </citation>
    <scope>NUCLEOTIDE SEQUENCE</scope>
</reference>
<protein>
    <submittedName>
        <fullName evidence="2">(rape) hypothetical protein</fullName>
    </submittedName>
    <submittedName>
        <fullName evidence="3">BnaC03g58860D protein</fullName>
    </submittedName>
</protein>
<dbReference type="OMA" id="MSCKGDI"/>
<reference evidence="2" key="3">
    <citation type="submission" date="2021-01" db="EMBL/GenBank/DDBJ databases">
        <authorList>
            <consortium name="Genoscope - CEA"/>
            <person name="William W."/>
        </authorList>
    </citation>
    <scope>NUCLEOTIDE SEQUENCE</scope>
</reference>
<dbReference type="Gramene" id="CDY43314">
    <property type="protein sequence ID" value="CDY43314"/>
    <property type="gene ID" value="GSBRNA2T00076361001"/>
</dbReference>
<keyword evidence="4" id="KW-1185">Reference proteome</keyword>
<dbReference type="EMBL" id="LK032552">
    <property type="protein sequence ID" value="CDY43314.1"/>
    <property type="molecule type" value="Genomic_DNA"/>
</dbReference>
<proteinExistence type="predicted"/>